<protein>
    <recommendedName>
        <fullName evidence="3">CTP synthase (glutamine hydrolyzing)</fullName>
        <ecNumber evidence="3">6.3.4.2</ecNumber>
    </recommendedName>
</protein>
<dbReference type="InterPro" id="IPR017926">
    <property type="entry name" value="GATASE"/>
</dbReference>
<evidence type="ECO:0000313" key="12">
    <source>
        <dbReference type="Proteomes" id="UP001501475"/>
    </source>
</evidence>
<organism evidence="11 12">
    <name type="scientific">Nostocoides vanveenii</name>
    <dbReference type="NCBI Taxonomy" id="330835"/>
    <lineage>
        <taxon>Bacteria</taxon>
        <taxon>Bacillati</taxon>
        <taxon>Actinomycetota</taxon>
        <taxon>Actinomycetes</taxon>
        <taxon>Micrococcales</taxon>
        <taxon>Intrasporangiaceae</taxon>
        <taxon>Nostocoides</taxon>
    </lineage>
</organism>
<dbReference type="EC" id="6.3.4.2" evidence="3"/>
<evidence type="ECO:0000256" key="1">
    <source>
        <dbReference type="ARBA" id="ARBA00005171"/>
    </source>
</evidence>
<sequence length="240" mass="25283">MTVRIGIAGDLTPAYPSHREIEAARGLLGDDVETSWVASDGPGAAEIVAGATAYDGLWIAPGSPYADDAAVLEVIRCARERAMPLLGTCGGLQYAVLEFARNVLGSPGTHAEIDGVDDSNAVAPLACSLVGQERLVTPTPGTWFADLVAGEAFVGMHYCGYGPTQKTVTDLTENDWQVESSAPDAPAEVLRLKTHPFFVLSLFQPQIGAIKHGRVHPLLHAFVDAAHRGANSEQSHAMDG</sequence>
<evidence type="ECO:0000256" key="5">
    <source>
        <dbReference type="ARBA" id="ARBA00022741"/>
    </source>
</evidence>
<dbReference type="EMBL" id="BAAAPN010000059">
    <property type="protein sequence ID" value="GAA1769717.1"/>
    <property type="molecule type" value="Genomic_DNA"/>
</dbReference>
<proteinExistence type="inferred from homology"/>
<keyword evidence="5" id="KW-0547">Nucleotide-binding</keyword>
<keyword evidence="8" id="KW-0665">Pyrimidine biosynthesis</keyword>
<dbReference type="RefSeq" id="WP_344067705.1">
    <property type="nucleotide sequence ID" value="NZ_BAAAPN010000059.1"/>
</dbReference>
<evidence type="ECO:0000256" key="3">
    <source>
        <dbReference type="ARBA" id="ARBA00012291"/>
    </source>
</evidence>
<reference evidence="12" key="1">
    <citation type="journal article" date="2019" name="Int. J. Syst. Evol. Microbiol.">
        <title>The Global Catalogue of Microorganisms (GCM) 10K type strain sequencing project: providing services to taxonomists for standard genome sequencing and annotation.</title>
        <authorList>
            <consortium name="The Broad Institute Genomics Platform"/>
            <consortium name="The Broad Institute Genome Sequencing Center for Infectious Disease"/>
            <person name="Wu L."/>
            <person name="Ma J."/>
        </authorList>
    </citation>
    <scope>NUCLEOTIDE SEQUENCE [LARGE SCALE GENOMIC DNA]</scope>
    <source>
        <strain evidence="12">JCM 15591</strain>
    </source>
</reference>
<comment type="similarity">
    <text evidence="2">Belongs to the CTP synthase family.</text>
</comment>
<evidence type="ECO:0000256" key="4">
    <source>
        <dbReference type="ARBA" id="ARBA00022598"/>
    </source>
</evidence>
<dbReference type="SUPFAM" id="SSF52317">
    <property type="entry name" value="Class I glutamine amidotransferase-like"/>
    <property type="match status" value="1"/>
</dbReference>
<dbReference type="PANTHER" id="PTHR11550">
    <property type="entry name" value="CTP SYNTHASE"/>
    <property type="match status" value="1"/>
</dbReference>
<comment type="caution">
    <text evidence="11">The sequence shown here is derived from an EMBL/GenBank/DDBJ whole genome shotgun (WGS) entry which is preliminary data.</text>
</comment>
<gene>
    <name evidence="11" type="ORF">GCM10009810_30340</name>
</gene>
<name>A0ABP4X3X4_9MICO</name>
<evidence type="ECO:0000256" key="8">
    <source>
        <dbReference type="ARBA" id="ARBA00022975"/>
    </source>
</evidence>
<accession>A0ABP4X3X4</accession>
<evidence type="ECO:0000256" key="6">
    <source>
        <dbReference type="ARBA" id="ARBA00022840"/>
    </source>
</evidence>
<keyword evidence="4" id="KW-0436">Ligase</keyword>
<dbReference type="Gene3D" id="3.40.50.880">
    <property type="match status" value="1"/>
</dbReference>
<keyword evidence="12" id="KW-1185">Reference proteome</keyword>
<dbReference type="InterPro" id="IPR004468">
    <property type="entry name" value="CTP_synthase"/>
</dbReference>
<dbReference type="InterPro" id="IPR029062">
    <property type="entry name" value="Class_I_gatase-like"/>
</dbReference>
<evidence type="ECO:0000259" key="10">
    <source>
        <dbReference type="Pfam" id="PF00117"/>
    </source>
</evidence>
<evidence type="ECO:0000256" key="7">
    <source>
        <dbReference type="ARBA" id="ARBA00022962"/>
    </source>
</evidence>
<keyword evidence="6" id="KW-0067">ATP-binding</keyword>
<dbReference type="Proteomes" id="UP001501475">
    <property type="component" value="Unassembled WGS sequence"/>
</dbReference>
<feature type="domain" description="Glutamine amidotransferase" evidence="10">
    <location>
        <begin position="50"/>
        <end position="106"/>
    </location>
</feature>
<comment type="pathway">
    <text evidence="1">Pyrimidine metabolism; CTP biosynthesis via de novo pathway; CTP from UDP: step 2/2.</text>
</comment>
<keyword evidence="7" id="KW-0315">Glutamine amidotransferase</keyword>
<evidence type="ECO:0000256" key="9">
    <source>
        <dbReference type="ARBA" id="ARBA00047781"/>
    </source>
</evidence>
<dbReference type="PANTHER" id="PTHR11550:SF0">
    <property type="entry name" value="CTP SYNTHASE-RELATED"/>
    <property type="match status" value="1"/>
</dbReference>
<dbReference type="Pfam" id="PF00117">
    <property type="entry name" value="GATase"/>
    <property type="match status" value="1"/>
</dbReference>
<comment type="catalytic activity">
    <reaction evidence="9">
        <text>UTP + L-glutamine + ATP + H2O = CTP + L-glutamate + ADP + phosphate + 2 H(+)</text>
        <dbReference type="Rhea" id="RHEA:26426"/>
        <dbReference type="ChEBI" id="CHEBI:15377"/>
        <dbReference type="ChEBI" id="CHEBI:15378"/>
        <dbReference type="ChEBI" id="CHEBI:29985"/>
        <dbReference type="ChEBI" id="CHEBI:30616"/>
        <dbReference type="ChEBI" id="CHEBI:37563"/>
        <dbReference type="ChEBI" id="CHEBI:43474"/>
        <dbReference type="ChEBI" id="CHEBI:46398"/>
        <dbReference type="ChEBI" id="CHEBI:58359"/>
        <dbReference type="ChEBI" id="CHEBI:456216"/>
        <dbReference type="EC" id="6.3.4.2"/>
    </reaction>
</comment>
<evidence type="ECO:0000313" key="11">
    <source>
        <dbReference type="EMBL" id="GAA1769717.1"/>
    </source>
</evidence>
<evidence type="ECO:0000256" key="2">
    <source>
        <dbReference type="ARBA" id="ARBA00007533"/>
    </source>
</evidence>